<dbReference type="PANTHER" id="PTHR44936">
    <property type="entry name" value="SENSOR PROTEIN CREC"/>
    <property type="match status" value="1"/>
</dbReference>
<dbReference type="InterPro" id="IPR005467">
    <property type="entry name" value="His_kinase_dom"/>
</dbReference>
<evidence type="ECO:0000256" key="4">
    <source>
        <dbReference type="ARBA" id="ARBA00022741"/>
    </source>
</evidence>
<gene>
    <name evidence="9" type="ORF">HZS55_11835</name>
</gene>
<dbReference type="InterPro" id="IPR004358">
    <property type="entry name" value="Sig_transdc_His_kin-like_C"/>
</dbReference>
<evidence type="ECO:0000256" key="2">
    <source>
        <dbReference type="ARBA" id="ARBA00012438"/>
    </source>
</evidence>
<dbReference type="PRINTS" id="PR00344">
    <property type="entry name" value="BCTRLSENSOR"/>
</dbReference>
<keyword evidence="6" id="KW-0067">ATP-binding</keyword>
<evidence type="ECO:0000256" key="3">
    <source>
        <dbReference type="ARBA" id="ARBA00022679"/>
    </source>
</evidence>
<evidence type="ECO:0000256" key="6">
    <source>
        <dbReference type="ARBA" id="ARBA00022840"/>
    </source>
</evidence>
<keyword evidence="5 9" id="KW-0418">Kinase</keyword>
<dbReference type="Pfam" id="PF02518">
    <property type="entry name" value="HATPase_c"/>
    <property type="match status" value="1"/>
</dbReference>
<dbReference type="RefSeq" id="WP_179907869.1">
    <property type="nucleotide sequence ID" value="NZ_CP058910.1"/>
</dbReference>
<comment type="catalytic activity">
    <reaction evidence="1">
        <text>ATP + protein L-histidine = ADP + protein N-phospho-L-histidine.</text>
        <dbReference type="EC" id="2.7.13.3"/>
    </reaction>
</comment>
<dbReference type="Gene3D" id="3.30.565.10">
    <property type="entry name" value="Histidine kinase-like ATPase, C-terminal domain"/>
    <property type="match status" value="1"/>
</dbReference>
<evidence type="ECO:0000259" key="8">
    <source>
        <dbReference type="PROSITE" id="PS50109"/>
    </source>
</evidence>
<dbReference type="OrthoDB" id="327291at2157"/>
<dbReference type="InterPro" id="IPR050980">
    <property type="entry name" value="2C_sensor_his_kinase"/>
</dbReference>
<feature type="domain" description="Histidine kinase" evidence="8">
    <location>
        <begin position="140"/>
        <end position="344"/>
    </location>
</feature>
<protein>
    <recommendedName>
        <fullName evidence="2">histidine kinase</fullName>
        <ecNumber evidence="2">2.7.13.3</ecNumber>
    </recommendedName>
</protein>
<dbReference type="SMART" id="SM00387">
    <property type="entry name" value="HATPase_c"/>
    <property type="match status" value="1"/>
</dbReference>
<keyword evidence="3" id="KW-0808">Transferase</keyword>
<evidence type="ECO:0000313" key="10">
    <source>
        <dbReference type="Proteomes" id="UP000509667"/>
    </source>
</evidence>
<keyword evidence="7" id="KW-0812">Transmembrane</keyword>
<evidence type="ECO:0000256" key="1">
    <source>
        <dbReference type="ARBA" id="ARBA00000085"/>
    </source>
</evidence>
<dbReference type="KEGG" id="hrr:HZS55_11835"/>
<dbReference type="AlphaFoldDB" id="A0A7D5P5A0"/>
<feature type="transmembrane region" description="Helical" evidence="7">
    <location>
        <begin position="36"/>
        <end position="57"/>
    </location>
</feature>
<name>A0A7D5P5A0_9EURY</name>
<keyword evidence="10" id="KW-1185">Reference proteome</keyword>
<dbReference type="GeneID" id="56078564"/>
<dbReference type="Proteomes" id="UP000509667">
    <property type="component" value="Chromosome"/>
</dbReference>
<evidence type="ECO:0000256" key="7">
    <source>
        <dbReference type="SAM" id="Phobius"/>
    </source>
</evidence>
<reference evidence="9 10" key="1">
    <citation type="submission" date="2020-07" db="EMBL/GenBank/DDBJ databases">
        <title>Halosimplex pelagicum sp. nov. and Halosimplex rubrum sp. nov., isolated from salted brown alga Laminaria, and emended description of the genus Halosimplex.</title>
        <authorList>
            <person name="Cui H."/>
        </authorList>
    </citation>
    <scope>NUCLEOTIDE SEQUENCE [LARGE SCALE GENOMIC DNA]</scope>
    <source>
        <strain evidence="9 10">R27</strain>
    </source>
</reference>
<dbReference type="PROSITE" id="PS50109">
    <property type="entry name" value="HIS_KIN"/>
    <property type="match status" value="1"/>
</dbReference>
<dbReference type="GO" id="GO:0004673">
    <property type="term" value="F:protein histidine kinase activity"/>
    <property type="evidence" value="ECO:0007669"/>
    <property type="project" value="UniProtKB-EC"/>
</dbReference>
<feature type="transmembrane region" description="Helical" evidence="7">
    <location>
        <begin position="69"/>
        <end position="89"/>
    </location>
</feature>
<organism evidence="9 10">
    <name type="scientific">Halosimplex rubrum</name>
    <dbReference type="NCBI Taxonomy" id="869889"/>
    <lineage>
        <taxon>Archaea</taxon>
        <taxon>Methanobacteriati</taxon>
        <taxon>Methanobacteriota</taxon>
        <taxon>Stenosarchaea group</taxon>
        <taxon>Halobacteria</taxon>
        <taxon>Halobacteriales</taxon>
        <taxon>Haloarculaceae</taxon>
        <taxon>Halosimplex</taxon>
    </lineage>
</organism>
<dbReference type="EC" id="2.7.13.3" evidence="2"/>
<keyword evidence="7" id="KW-0472">Membrane</keyword>
<dbReference type="PANTHER" id="PTHR44936:SF10">
    <property type="entry name" value="SENSOR PROTEIN RSTB"/>
    <property type="match status" value="1"/>
</dbReference>
<dbReference type="SUPFAM" id="SSF55874">
    <property type="entry name" value="ATPase domain of HSP90 chaperone/DNA topoisomerase II/histidine kinase"/>
    <property type="match status" value="1"/>
</dbReference>
<sequence length="344" mass="36001">MIRRTLAVGSVALTGVALVVGAVSNAAGAEGNGVALALVALGAVLGVAILAGAAYLYRSDVATAHTARIAGWNLLGVALLGVILALARAAPGVSIPAYVVVDVLGVSSVAHLLIGYNDVRRIRAEELARQRRTLAVVNRLTRHNLRNRTQILTGHAVALAEELDDPAHRRAAETIRDTARDLAEMDGELETIQTALNGDSPDRSVGLSAIVEDVLGPYRESHPDGTFQADVPDGFTVYGDEQLRTAVEHLVENAVEHGGSDRPYVRVAAETDGDSAEIRVSDRGPGVPDDEVAVLDGDREISQLEHGSGLGLWVAKTVAERHGGDLTIENGDRGATVSLSVRAA</sequence>
<evidence type="ECO:0000256" key="5">
    <source>
        <dbReference type="ARBA" id="ARBA00022777"/>
    </source>
</evidence>
<dbReference type="CDD" id="cd00075">
    <property type="entry name" value="HATPase"/>
    <property type="match status" value="1"/>
</dbReference>
<dbReference type="InterPro" id="IPR003594">
    <property type="entry name" value="HATPase_dom"/>
</dbReference>
<keyword evidence="4" id="KW-0547">Nucleotide-binding</keyword>
<feature type="transmembrane region" description="Helical" evidence="7">
    <location>
        <begin position="95"/>
        <end position="114"/>
    </location>
</feature>
<accession>A0A7D5P5A0</accession>
<dbReference type="GO" id="GO:0005524">
    <property type="term" value="F:ATP binding"/>
    <property type="evidence" value="ECO:0007669"/>
    <property type="project" value="UniProtKB-KW"/>
</dbReference>
<dbReference type="EMBL" id="CP058910">
    <property type="protein sequence ID" value="QLH77945.1"/>
    <property type="molecule type" value="Genomic_DNA"/>
</dbReference>
<dbReference type="InterPro" id="IPR036890">
    <property type="entry name" value="HATPase_C_sf"/>
</dbReference>
<evidence type="ECO:0000313" key="9">
    <source>
        <dbReference type="EMBL" id="QLH77945.1"/>
    </source>
</evidence>
<keyword evidence="7" id="KW-1133">Transmembrane helix</keyword>
<proteinExistence type="predicted"/>